<dbReference type="Proteomes" id="UP000295260">
    <property type="component" value="Unassembled WGS sequence"/>
</dbReference>
<protein>
    <submittedName>
        <fullName evidence="1">Uncharacterized protein</fullName>
    </submittedName>
</protein>
<gene>
    <name evidence="1" type="ORF">BC748_0529</name>
</gene>
<keyword evidence="2" id="KW-1185">Reference proteome</keyword>
<accession>A0A4R6QF77</accession>
<dbReference type="EMBL" id="SNXR01000011">
    <property type="protein sequence ID" value="TDP60927.1"/>
    <property type="molecule type" value="Genomic_DNA"/>
</dbReference>
<dbReference type="RefSeq" id="WP_133531886.1">
    <property type="nucleotide sequence ID" value="NZ_SNXR01000011.1"/>
</dbReference>
<comment type="caution">
    <text evidence="1">The sequence shown here is derived from an EMBL/GenBank/DDBJ whole genome shotgun (WGS) entry which is preliminary data.</text>
</comment>
<evidence type="ECO:0000313" key="2">
    <source>
        <dbReference type="Proteomes" id="UP000295260"/>
    </source>
</evidence>
<dbReference type="AlphaFoldDB" id="A0A4R6QF77"/>
<evidence type="ECO:0000313" key="1">
    <source>
        <dbReference type="EMBL" id="TDP60927.1"/>
    </source>
</evidence>
<reference evidence="1 2" key="1">
    <citation type="submission" date="2019-03" db="EMBL/GenBank/DDBJ databases">
        <title>Genomic Encyclopedia of Archaeal and Bacterial Type Strains, Phase II (KMG-II): from individual species to whole genera.</title>
        <authorList>
            <person name="Goeker M."/>
        </authorList>
    </citation>
    <scope>NUCLEOTIDE SEQUENCE [LARGE SCALE GENOMIC DNA]</scope>
    <source>
        <strain evidence="1 2">DSM 25687</strain>
    </source>
</reference>
<organism evidence="1 2">
    <name type="scientific">Flavobacterium dankookense</name>
    <dbReference type="NCBI Taxonomy" id="706186"/>
    <lineage>
        <taxon>Bacteria</taxon>
        <taxon>Pseudomonadati</taxon>
        <taxon>Bacteroidota</taxon>
        <taxon>Flavobacteriia</taxon>
        <taxon>Flavobacteriales</taxon>
        <taxon>Flavobacteriaceae</taxon>
        <taxon>Flavobacterium</taxon>
    </lineage>
</organism>
<sequence length="81" mass="9349">MSSKDTLNSNILAITLKINNQYPELSKFLNEMPATIPNQENPEVNNHSLEQYYNSLVDLLKEYKETHQVKMGIIQINSKIL</sequence>
<dbReference type="OrthoDB" id="680581at2"/>
<name>A0A4R6QF77_9FLAO</name>
<proteinExistence type="predicted"/>